<feature type="region of interest" description="Interaction with substrate tRNA" evidence="10">
    <location>
        <begin position="49"/>
        <end position="52"/>
    </location>
</feature>
<evidence type="ECO:0000256" key="11">
    <source>
        <dbReference type="RuleBase" id="RU003783"/>
    </source>
</evidence>
<name>A0A316DN80_9FLAO</name>
<keyword evidence="8 10" id="KW-0460">Magnesium</keyword>
<evidence type="ECO:0000256" key="9">
    <source>
        <dbReference type="ARBA" id="ARBA00049563"/>
    </source>
</evidence>
<evidence type="ECO:0000256" key="13">
    <source>
        <dbReference type="RuleBase" id="RU003785"/>
    </source>
</evidence>
<keyword evidence="7 10" id="KW-0067">ATP-binding</keyword>
<dbReference type="InterPro" id="IPR039657">
    <property type="entry name" value="Dimethylallyltransferase"/>
</dbReference>
<dbReference type="Pfam" id="PF01715">
    <property type="entry name" value="IPPT"/>
    <property type="match status" value="1"/>
</dbReference>
<gene>
    <name evidence="10" type="primary">miaA</name>
    <name evidence="14" type="ORF">LX78_00868</name>
</gene>
<comment type="subunit">
    <text evidence="10">Monomer.</text>
</comment>
<evidence type="ECO:0000256" key="2">
    <source>
        <dbReference type="ARBA" id="ARBA00003213"/>
    </source>
</evidence>
<dbReference type="PANTHER" id="PTHR11088:SF60">
    <property type="entry name" value="TRNA DIMETHYLALLYLTRANSFERASE"/>
    <property type="match status" value="1"/>
</dbReference>
<feature type="site" description="Interaction with substrate tRNA" evidence="10">
    <location>
        <position position="137"/>
    </location>
</feature>
<comment type="caution">
    <text evidence="10">Lacks conserved residue(s) required for the propagation of feature annotation.</text>
</comment>
<dbReference type="EMBL" id="QGGP01000002">
    <property type="protein sequence ID" value="PWK19521.1"/>
    <property type="molecule type" value="Genomic_DNA"/>
</dbReference>
<dbReference type="GO" id="GO:0005524">
    <property type="term" value="F:ATP binding"/>
    <property type="evidence" value="ECO:0007669"/>
    <property type="project" value="UniProtKB-UniRule"/>
</dbReference>
<keyword evidence="15" id="KW-1185">Reference proteome</keyword>
<feature type="site" description="Interaction with substrate tRNA" evidence="10">
    <location>
        <position position="115"/>
    </location>
</feature>
<keyword evidence="4 10" id="KW-0808">Transferase</keyword>
<dbReference type="PANTHER" id="PTHR11088">
    <property type="entry name" value="TRNA DIMETHYLALLYLTRANSFERASE"/>
    <property type="match status" value="1"/>
</dbReference>
<feature type="region of interest" description="Interaction with substrate tRNA" evidence="10">
    <location>
        <begin position="173"/>
        <end position="177"/>
    </location>
</feature>
<dbReference type="NCBIfam" id="TIGR00174">
    <property type="entry name" value="miaA"/>
    <property type="match status" value="1"/>
</dbReference>
<comment type="caution">
    <text evidence="14">The sequence shown here is derived from an EMBL/GenBank/DDBJ whole genome shotgun (WGS) entry which is preliminary data.</text>
</comment>
<comment type="cofactor">
    <cofactor evidence="1 10">
        <name>Mg(2+)</name>
        <dbReference type="ChEBI" id="CHEBI:18420"/>
    </cofactor>
</comment>
<dbReference type="RefSeq" id="WP_245881469.1">
    <property type="nucleotide sequence ID" value="NZ_QGGP01000002.1"/>
</dbReference>
<keyword evidence="6 10" id="KW-0547">Nucleotide-binding</keyword>
<keyword evidence="5 10" id="KW-0819">tRNA processing</keyword>
<accession>A0A316DN80</accession>
<evidence type="ECO:0000256" key="3">
    <source>
        <dbReference type="ARBA" id="ARBA00005842"/>
    </source>
</evidence>
<evidence type="ECO:0000256" key="10">
    <source>
        <dbReference type="HAMAP-Rule" id="MF_00185"/>
    </source>
</evidence>
<dbReference type="AlphaFoldDB" id="A0A316DN80"/>
<reference evidence="14 15" key="1">
    <citation type="submission" date="2018-05" db="EMBL/GenBank/DDBJ databases">
        <title>Genomic Encyclopedia of Archaeal and Bacterial Type Strains, Phase II (KMG-II): from individual species to whole genera.</title>
        <authorList>
            <person name="Goeker M."/>
        </authorList>
    </citation>
    <scope>NUCLEOTIDE SEQUENCE [LARGE SCALE GENOMIC DNA]</scope>
    <source>
        <strain evidence="14 15">DSM 22637</strain>
    </source>
</reference>
<comment type="catalytic activity">
    <reaction evidence="9 10 11">
        <text>adenosine(37) in tRNA + dimethylallyl diphosphate = N(6)-dimethylallyladenosine(37) in tRNA + diphosphate</text>
        <dbReference type="Rhea" id="RHEA:26482"/>
        <dbReference type="Rhea" id="RHEA-COMP:10162"/>
        <dbReference type="Rhea" id="RHEA-COMP:10375"/>
        <dbReference type="ChEBI" id="CHEBI:33019"/>
        <dbReference type="ChEBI" id="CHEBI:57623"/>
        <dbReference type="ChEBI" id="CHEBI:74411"/>
        <dbReference type="ChEBI" id="CHEBI:74415"/>
        <dbReference type="EC" id="2.5.1.75"/>
    </reaction>
</comment>
<dbReference type="GO" id="GO:0006400">
    <property type="term" value="P:tRNA modification"/>
    <property type="evidence" value="ECO:0007669"/>
    <property type="project" value="TreeGrafter"/>
</dbReference>
<evidence type="ECO:0000313" key="14">
    <source>
        <dbReference type="EMBL" id="PWK19521.1"/>
    </source>
</evidence>
<organism evidence="14 15">
    <name type="scientific">Xanthomarina spongicola</name>
    <dbReference type="NCBI Taxonomy" id="570520"/>
    <lineage>
        <taxon>Bacteria</taxon>
        <taxon>Pseudomonadati</taxon>
        <taxon>Bacteroidota</taxon>
        <taxon>Flavobacteriia</taxon>
        <taxon>Flavobacteriales</taxon>
        <taxon>Flavobacteriaceae</taxon>
        <taxon>Xanthomarina</taxon>
    </lineage>
</organism>
<protein>
    <recommendedName>
        <fullName evidence="10">tRNA dimethylallyltransferase</fullName>
        <ecNumber evidence="10">2.5.1.75</ecNumber>
    </recommendedName>
    <alternativeName>
        <fullName evidence="10">Dimethylallyl diphosphate:tRNA dimethylallyltransferase</fullName>
        <shortName evidence="10">DMAPP:tRNA dimethylallyltransferase</shortName>
        <shortName evidence="10">DMATase</shortName>
    </alternativeName>
    <alternativeName>
        <fullName evidence="10">Isopentenyl-diphosphate:tRNA isopentenyltransferase</fullName>
        <shortName evidence="10">IPP transferase</shortName>
        <shortName evidence="10">IPPT</shortName>
        <shortName evidence="10">IPTase</shortName>
    </alternativeName>
</protein>
<dbReference type="Gene3D" id="3.40.50.300">
    <property type="entry name" value="P-loop containing nucleotide triphosphate hydrolases"/>
    <property type="match status" value="1"/>
</dbReference>
<evidence type="ECO:0000256" key="12">
    <source>
        <dbReference type="RuleBase" id="RU003784"/>
    </source>
</evidence>
<sequence length="317" mass="36079">MEHNFAINVDANYTMTKTLISIIGPTAIGKTSLSIKLANYFNTEIISADSRQFFKEMQIGTAAPTTTELAAAKHHFIHHKSIEDNYNVGAFEKDAINLLENLYKTHDIVIMVGGSGLYVDAVINGLDHFPEVDSSIRDTLNTQLKNEGLETLQKKLKDLDPVSYKNIAINNPQRVIRALEVCIGSGKPYSSFLNKEKGKRHFNTISIGLTADRDIIYNRINQRVDIMMNEGLLDEVKNLKNKQHLNALNTVGYKELFKFLEGEWTLDVAVSEIKKNSRRFAKRQLTWFRKNEGIIWFDYNHDIQDVINSINTKINCI</sequence>
<evidence type="ECO:0000256" key="1">
    <source>
        <dbReference type="ARBA" id="ARBA00001946"/>
    </source>
</evidence>
<proteinExistence type="inferred from homology"/>
<dbReference type="InterPro" id="IPR027417">
    <property type="entry name" value="P-loop_NTPase"/>
</dbReference>
<comment type="similarity">
    <text evidence="3 10 13">Belongs to the IPP transferase family.</text>
</comment>
<evidence type="ECO:0000313" key="15">
    <source>
        <dbReference type="Proteomes" id="UP000245430"/>
    </source>
</evidence>
<feature type="binding site" evidence="10">
    <location>
        <begin position="26"/>
        <end position="31"/>
    </location>
    <ligand>
        <name>substrate</name>
    </ligand>
</feature>
<dbReference type="Proteomes" id="UP000245430">
    <property type="component" value="Unassembled WGS sequence"/>
</dbReference>
<dbReference type="HAMAP" id="MF_00185">
    <property type="entry name" value="IPP_trans"/>
    <property type="match status" value="1"/>
</dbReference>
<evidence type="ECO:0000256" key="8">
    <source>
        <dbReference type="ARBA" id="ARBA00022842"/>
    </source>
</evidence>
<dbReference type="Gene3D" id="1.10.20.140">
    <property type="match status" value="1"/>
</dbReference>
<evidence type="ECO:0000256" key="6">
    <source>
        <dbReference type="ARBA" id="ARBA00022741"/>
    </source>
</evidence>
<comment type="function">
    <text evidence="2 10 12">Catalyzes the transfer of a dimethylallyl group onto the adenine at position 37 in tRNAs that read codons beginning with uridine, leading to the formation of N6-(dimethylallyl)adenosine (i(6)A).</text>
</comment>
<dbReference type="GO" id="GO:0052381">
    <property type="term" value="F:tRNA dimethylallyltransferase activity"/>
    <property type="evidence" value="ECO:0007669"/>
    <property type="project" value="UniProtKB-UniRule"/>
</dbReference>
<dbReference type="InterPro" id="IPR018022">
    <property type="entry name" value="IPT"/>
</dbReference>
<evidence type="ECO:0000256" key="5">
    <source>
        <dbReference type="ARBA" id="ARBA00022694"/>
    </source>
</evidence>
<feature type="binding site" evidence="10">
    <location>
        <begin position="24"/>
        <end position="31"/>
    </location>
    <ligand>
        <name>ATP</name>
        <dbReference type="ChEBI" id="CHEBI:30616"/>
    </ligand>
</feature>
<evidence type="ECO:0000256" key="7">
    <source>
        <dbReference type="ARBA" id="ARBA00022840"/>
    </source>
</evidence>
<evidence type="ECO:0000256" key="4">
    <source>
        <dbReference type="ARBA" id="ARBA00022679"/>
    </source>
</evidence>
<dbReference type="EC" id="2.5.1.75" evidence="10"/>
<dbReference type="SUPFAM" id="SSF52540">
    <property type="entry name" value="P-loop containing nucleoside triphosphate hydrolases"/>
    <property type="match status" value="2"/>
</dbReference>